<proteinExistence type="predicted"/>
<dbReference type="InterPro" id="IPR002686">
    <property type="entry name" value="Transposase_17"/>
</dbReference>
<dbReference type="GO" id="GO:0006313">
    <property type="term" value="P:DNA transposition"/>
    <property type="evidence" value="ECO:0007669"/>
    <property type="project" value="InterPro"/>
</dbReference>
<protein>
    <submittedName>
        <fullName evidence="2">Transposase</fullName>
    </submittedName>
</protein>
<evidence type="ECO:0000259" key="1">
    <source>
        <dbReference type="SMART" id="SM01321"/>
    </source>
</evidence>
<dbReference type="KEGG" id="chiz:HQ393_09200"/>
<dbReference type="GO" id="GO:0004803">
    <property type="term" value="F:transposase activity"/>
    <property type="evidence" value="ECO:0007669"/>
    <property type="project" value="InterPro"/>
</dbReference>
<dbReference type="PANTHER" id="PTHR36966:SF1">
    <property type="entry name" value="REP-ASSOCIATED TYROSINE TRANSPOSASE"/>
    <property type="match status" value="1"/>
</dbReference>
<accession>A0A7H9BI58</accession>
<sequence length="178" mass="21228">MTSYRRDRTCGGTWFFTVNLAERHRQLLVEHIDVLRESFRQVMRVHPFTIDGIVVLPEHLHAILTLPEGDADYGMRWRLIKTEFSRSLERVERISASRRGKGERGIWQRRYWEHLIRDENDFVRHLDYLHFNPVKHGHAQHVCDWPWSSFHRYVKLGVLPVNWGDGIDIDIDGEFGEI</sequence>
<dbReference type="EMBL" id="CP058627">
    <property type="protein sequence ID" value="QLG88410.1"/>
    <property type="molecule type" value="Genomic_DNA"/>
</dbReference>
<feature type="domain" description="Transposase IS200-like" evidence="1">
    <location>
        <begin position="9"/>
        <end position="132"/>
    </location>
</feature>
<dbReference type="RefSeq" id="WP_179354925.1">
    <property type="nucleotide sequence ID" value="NZ_CP058627.1"/>
</dbReference>
<dbReference type="PANTHER" id="PTHR36966">
    <property type="entry name" value="REP-ASSOCIATED TYROSINE TRANSPOSASE"/>
    <property type="match status" value="1"/>
</dbReference>
<dbReference type="InterPro" id="IPR036515">
    <property type="entry name" value="Transposase_17_sf"/>
</dbReference>
<evidence type="ECO:0000313" key="2">
    <source>
        <dbReference type="EMBL" id="QLG88410.1"/>
    </source>
</evidence>
<name>A0A7H9BI58_9NEIS</name>
<organism evidence="2 3">
    <name type="scientific">Chitinibacter bivalviorum</name>
    <dbReference type="NCBI Taxonomy" id="2739434"/>
    <lineage>
        <taxon>Bacteria</taxon>
        <taxon>Pseudomonadati</taxon>
        <taxon>Pseudomonadota</taxon>
        <taxon>Betaproteobacteria</taxon>
        <taxon>Neisseriales</taxon>
        <taxon>Chitinibacteraceae</taxon>
        <taxon>Chitinibacter</taxon>
    </lineage>
</organism>
<dbReference type="Proteomes" id="UP000509597">
    <property type="component" value="Chromosome"/>
</dbReference>
<keyword evidence="3" id="KW-1185">Reference proteome</keyword>
<dbReference type="Gene3D" id="3.30.70.1290">
    <property type="entry name" value="Transposase IS200-like"/>
    <property type="match status" value="1"/>
</dbReference>
<dbReference type="NCBIfam" id="NF047646">
    <property type="entry name" value="REP_Tyr_transpos"/>
    <property type="match status" value="1"/>
</dbReference>
<reference evidence="2 3" key="1">
    <citation type="submission" date="2020-07" db="EMBL/GenBank/DDBJ databases">
        <title>Complete genome sequence of Chitinibacter sp. 2T18.</title>
        <authorList>
            <person name="Bae J.-W."/>
            <person name="Choi J.-W."/>
        </authorList>
    </citation>
    <scope>NUCLEOTIDE SEQUENCE [LARGE SCALE GENOMIC DNA]</scope>
    <source>
        <strain evidence="2 3">2T18</strain>
    </source>
</reference>
<dbReference type="GO" id="GO:0043565">
    <property type="term" value="F:sequence-specific DNA binding"/>
    <property type="evidence" value="ECO:0007669"/>
    <property type="project" value="TreeGrafter"/>
</dbReference>
<dbReference type="InterPro" id="IPR052715">
    <property type="entry name" value="RAYT_transposase"/>
</dbReference>
<gene>
    <name evidence="2" type="ORF">HQ393_09200</name>
</gene>
<dbReference type="SUPFAM" id="SSF143422">
    <property type="entry name" value="Transposase IS200-like"/>
    <property type="match status" value="1"/>
</dbReference>
<dbReference type="AlphaFoldDB" id="A0A7H9BI58"/>
<evidence type="ECO:0000313" key="3">
    <source>
        <dbReference type="Proteomes" id="UP000509597"/>
    </source>
</evidence>
<dbReference type="SMART" id="SM01321">
    <property type="entry name" value="Y1_Tnp"/>
    <property type="match status" value="1"/>
</dbReference>